<proteinExistence type="predicted"/>
<feature type="compositionally biased region" description="Low complexity" evidence="1">
    <location>
        <begin position="621"/>
        <end position="637"/>
    </location>
</feature>
<keyword evidence="4" id="KW-1185">Reference proteome</keyword>
<sequence length="757" mass="82899">MERMASLDIFDAPPRSLDALPDDVLLIVISYLTTAQSVSRLAAASQRLHRLVSDTGWRVFVRNCFCNLSIPPDVLPSATRKNRNGAGTGAGSGWGQLARRLTSLSCDWDRRAFVFHVYLRPGGRDSHQPWANNRNQRAHVGGRGGQHQQQNGGGFQTVPCHVIVDVHSQAWSRAEEETVVWGAGEDLVALKRRKYDGEPVTQRWRQHRGVDAGFTAGKDDVTSLSLLKAPRQSPQDGALQVLVGRASGDLRLLSTGNGQFGRTIRHFRPTPDADADADAEGSEQREIQAFDTHEQTDLLAAASKDRILFYPIHGPGKDASSVATDGSHHHVGNAQQPEGDGGATSVVEPSETLNLRDVAESPNFRFIRSLKFVNRETIAVGLNSSTEPLRYLSLTPAGIETLAAPNIAPHQSSPPSASDDFHLGTVRALLPIDASSAASGGGSCVLSAWDDGTVRLQDLRTPSAFDRVYQDHFEPTTPVNALASYGLERFVAGSARGPVLKIFDYRMSRGRQGGYGHRYSYTEALACSADAPIPQPRPPAITPKPLVAARPRCDHLRGGQHLCRWHALSRSSYYRPNCDIYLPKRAGTADAPIHSLARASDISSTLYVGLSGTLVEMNLRNSNSSNSSPSAASSSPFSDHHPHHPLHDPYHYNHHHHNNNGNSSSSGNGYHMYEYESSNLPLYQSHRATVNFIETGDGTALSDISQSQRMPIIRAQSERRVSLMQQHHQQQEPAYAYAAKRNRLDEWLQDPTDSTLE</sequence>
<gene>
    <name evidence="3" type="ORF">SLS62_004883</name>
</gene>
<feature type="region of interest" description="Disordered" evidence="1">
    <location>
        <begin position="126"/>
        <end position="152"/>
    </location>
</feature>
<dbReference type="InterPro" id="IPR036047">
    <property type="entry name" value="F-box-like_dom_sf"/>
</dbReference>
<dbReference type="InterPro" id="IPR036322">
    <property type="entry name" value="WD40_repeat_dom_sf"/>
</dbReference>
<dbReference type="EMBL" id="JAKJXP020000031">
    <property type="protein sequence ID" value="KAK7753150.1"/>
    <property type="molecule type" value="Genomic_DNA"/>
</dbReference>
<accession>A0AAN9UQI6</accession>
<dbReference type="InterPro" id="IPR001810">
    <property type="entry name" value="F-box_dom"/>
</dbReference>
<evidence type="ECO:0000313" key="4">
    <source>
        <dbReference type="Proteomes" id="UP001320420"/>
    </source>
</evidence>
<reference evidence="3 4" key="1">
    <citation type="submission" date="2024-02" db="EMBL/GenBank/DDBJ databases">
        <title>De novo assembly and annotation of 12 fungi associated with fruit tree decline syndrome in Ontario, Canada.</title>
        <authorList>
            <person name="Sulman M."/>
            <person name="Ellouze W."/>
            <person name="Ilyukhin E."/>
        </authorList>
    </citation>
    <scope>NUCLEOTIDE SEQUENCE [LARGE SCALE GENOMIC DNA]</scope>
    <source>
        <strain evidence="3 4">M11/M66-122</strain>
    </source>
</reference>
<dbReference type="PROSITE" id="PS50181">
    <property type="entry name" value="FBOX"/>
    <property type="match status" value="1"/>
</dbReference>
<organism evidence="3 4">
    <name type="scientific">Diatrype stigma</name>
    <dbReference type="NCBI Taxonomy" id="117547"/>
    <lineage>
        <taxon>Eukaryota</taxon>
        <taxon>Fungi</taxon>
        <taxon>Dikarya</taxon>
        <taxon>Ascomycota</taxon>
        <taxon>Pezizomycotina</taxon>
        <taxon>Sordariomycetes</taxon>
        <taxon>Xylariomycetidae</taxon>
        <taxon>Xylariales</taxon>
        <taxon>Diatrypaceae</taxon>
        <taxon>Diatrype</taxon>
    </lineage>
</organism>
<dbReference type="InterPro" id="IPR015943">
    <property type="entry name" value="WD40/YVTN_repeat-like_dom_sf"/>
</dbReference>
<dbReference type="Proteomes" id="UP001320420">
    <property type="component" value="Unassembled WGS sequence"/>
</dbReference>
<feature type="compositionally biased region" description="Low complexity" evidence="1">
    <location>
        <begin position="659"/>
        <end position="668"/>
    </location>
</feature>
<protein>
    <recommendedName>
        <fullName evidence="2">F-box domain-containing protein</fullName>
    </recommendedName>
</protein>
<feature type="domain" description="F-box" evidence="2">
    <location>
        <begin position="14"/>
        <end position="60"/>
    </location>
</feature>
<feature type="region of interest" description="Disordered" evidence="1">
    <location>
        <begin position="319"/>
        <end position="346"/>
    </location>
</feature>
<dbReference type="SUPFAM" id="SSF81383">
    <property type="entry name" value="F-box domain"/>
    <property type="match status" value="1"/>
</dbReference>
<name>A0AAN9UQI6_9PEZI</name>
<evidence type="ECO:0000313" key="3">
    <source>
        <dbReference type="EMBL" id="KAK7753150.1"/>
    </source>
</evidence>
<dbReference type="Gene3D" id="2.130.10.10">
    <property type="entry name" value="YVTN repeat-like/Quinoprotein amine dehydrogenase"/>
    <property type="match status" value="1"/>
</dbReference>
<feature type="compositionally biased region" description="Gly residues" evidence="1">
    <location>
        <begin position="141"/>
        <end position="152"/>
    </location>
</feature>
<comment type="caution">
    <text evidence="3">The sequence shown here is derived from an EMBL/GenBank/DDBJ whole genome shotgun (WGS) entry which is preliminary data.</text>
</comment>
<feature type="region of interest" description="Disordered" evidence="1">
    <location>
        <begin position="261"/>
        <end position="284"/>
    </location>
</feature>
<dbReference type="Pfam" id="PF12937">
    <property type="entry name" value="F-box-like"/>
    <property type="match status" value="1"/>
</dbReference>
<evidence type="ECO:0000256" key="1">
    <source>
        <dbReference type="SAM" id="MobiDB-lite"/>
    </source>
</evidence>
<dbReference type="AlphaFoldDB" id="A0AAN9UQI6"/>
<evidence type="ECO:0000259" key="2">
    <source>
        <dbReference type="PROSITE" id="PS50181"/>
    </source>
</evidence>
<feature type="region of interest" description="Disordered" evidence="1">
    <location>
        <begin position="621"/>
        <end position="670"/>
    </location>
</feature>
<dbReference type="SUPFAM" id="SSF50978">
    <property type="entry name" value="WD40 repeat-like"/>
    <property type="match status" value="1"/>
</dbReference>